<proteinExistence type="predicted"/>
<dbReference type="EMBL" id="FOIS01000004">
    <property type="protein sequence ID" value="SEW22777.1"/>
    <property type="molecule type" value="Genomic_DNA"/>
</dbReference>
<sequence length="112" mass="11746">MSTSTTTTAIVAGPDEDGIGEALENEGVDVARVNGVVSRPQLEEAGIVAADLYVLTDVGQATTIPIVCDLNDDVRSVIYARDSVPEFVKGQLDLAIDPELMDASLVADELVD</sequence>
<organism evidence="1 2">
    <name type="scientific">Natrinema salifodinae</name>
    <dbReference type="NCBI Taxonomy" id="1202768"/>
    <lineage>
        <taxon>Archaea</taxon>
        <taxon>Methanobacteriati</taxon>
        <taxon>Methanobacteriota</taxon>
        <taxon>Stenosarchaea group</taxon>
        <taxon>Halobacteria</taxon>
        <taxon>Halobacteriales</taxon>
        <taxon>Natrialbaceae</taxon>
        <taxon>Natrinema</taxon>
    </lineage>
</organism>
<dbReference type="RefSeq" id="WP_049991763.1">
    <property type="nucleotide sequence ID" value="NZ_FOIS01000004.1"/>
</dbReference>
<evidence type="ECO:0000313" key="2">
    <source>
        <dbReference type="Proteomes" id="UP000183275"/>
    </source>
</evidence>
<dbReference type="STRING" id="1202768.SAMN05216285_3174"/>
<gene>
    <name evidence="1" type="ORF">SAMN05216285_3174</name>
</gene>
<dbReference type="Proteomes" id="UP000183275">
    <property type="component" value="Unassembled WGS sequence"/>
</dbReference>
<dbReference type="OrthoDB" id="302988at2157"/>
<name>A0A1I0Q7A9_9EURY</name>
<accession>A0A1I0Q7A9</accession>
<evidence type="ECO:0008006" key="3">
    <source>
        <dbReference type="Google" id="ProtNLM"/>
    </source>
</evidence>
<dbReference type="InterPro" id="IPR055550">
    <property type="entry name" value="DUF7126"/>
</dbReference>
<protein>
    <recommendedName>
        <fullName evidence="3">CTP synthetase</fullName>
    </recommendedName>
</protein>
<evidence type="ECO:0000313" key="1">
    <source>
        <dbReference type="EMBL" id="SEW22777.1"/>
    </source>
</evidence>
<dbReference type="eggNOG" id="arCOG04783">
    <property type="taxonomic scope" value="Archaea"/>
</dbReference>
<dbReference type="Pfam" id="PF23443">
    <property type="entry name" value="DUF7126"/>
    <property type="match status" value="1"/>
</dbReference>
<keyword evidence="2" id="KW-1185">Reference proteome</keyword>
<reference evidence="2" key="1">
    <citation type="submission" date="2016-10" db="EMBL/GenBank/DDBJ databases">
        <authorList>
            <person name="Varghese N."/>
        </authorList>
    </citation>
    <scope>NUCLEOTIDE SEQUENCE [LARGE SCALE GENOMIC DNA]</scope>
    <source>
        <strain evidence="2">CGMCC 1.12284</strain>
    </source>
</reference>
<dbReference type="AlphaFoldDB" id="A0A1I0Q7A9"/>